<dbReference type="Gene3D" id="2.170.16.10">
    <property type="entry name" value="Hedgehog/Intein (Hint) domain"/>
    <property type="match status" value="1"/>
</dbReference>
<evidence type="ECO:0000256" key="1">
    <source>
        <dbReference type="SAM" id="MobiDB-lite"/>
    </source>
</evidence>
<dbReference type="InterPro" id="IPR036844">
    <property type="entry name" value="Hint_dom_sf"/>
</dbReference>
<dbReference type="NCBIfam" id="TIGR01443">
    <property type="entry name" value="intein_Cterm"/>
    <property type="match status" value="1"/>
</dbReference>
<dbReference type="SMART" id="SM00306">
    <property type="entry name" value="HintN"/>
    <property type="match status" value="1"/>
</dbReference>
<sequence length="571" mass="59652">MSTFRAAANSVSSTFKYASSGRAWSNLKAGAKKFTNKASKAWNKVKNTTVRWAKKMVNTVRDAYHSTKKCLSSGVGKCVKQTAKNAVKKAVDSAKSTVEAIKKDPWKFVATAAAALVATVAVGALCATGVGCLILAGAVAGALSAGTGYMVDVAQGEEKFSWSNLAGTMIEGGLDGALSGGLGRLGGGGLKYAGAAASRLPSLASRLSGAGKTAGGSTPVRAAGGGAAARSGGGSSGSGPAPEGRRSDAQSGAGCSTVAGQRHSFDPSTRVLMADGSAKPIEDLQLGDEVAATDPVTGERAAKPVTFLHVNQDQDLTDVTVRDSETGKSTVLKTTQHHPFWDATDRQWVDAGQLKPGHRLLVHDDKRLEGDGTGAGVGGGGPPGRQVTVVAVRNFAGDERMHDLTVADIHTYYVIAGNDSVLVHNCTSDPILPRKVFRKGENGADNSKQAEVPEGSWQSDGVNLTDGEHAFVFLRDGSVRSMPYAQLETYGKYGAGHSSLAQEQPVFMAGNFEVEGGRITHYNNGSGHYWPNNFEGYMPVRDVAYEALTTNGYPVAPNATWRDWRMGKPRS</sequence>
<feature type="compositionally biased region" description="Gly residues" evidence="1">
    <location>
        <begin position="223"/>
        <end position="237"/>
    </location>
</feature>
<evidence type="ECO:0000313" key="4">
    <source>
        <dbReference type="Proteomes" id="UP000319728"/>
    </source>
</evidence>
<feature type="region of interest" description="Disordered" evidence="1">
    <location>
        <begin position="437"/>
        <end position="461"/>
    </location>
</feature>
<organism evidence="3 4">
    <name type="scientific">Micromonospora sagamiensis</name>
    <dbReference type="NCBI Taxonomy" id="47875"/>
    <lineage>
        <taxon>Bacteria</taxon>
        <taxon>Bacillati</taxon>
        <taxon>Actinomycetota</taxon>
        <taxon>Actinomycetes</taxon>
        <taxon>Micromonosporales</taxon>
        <taxon>Micromonosporaceae</taxon>
        <taxon>Micromonospora</taxon>
    </lineage>
</organism>
<reference evidence="3 4" key="1">
    <citation type="submission" date="2019-07" db="EMBL/GenBank/DDBJ databases">
        <title>R&amp;d 2014.</title>
        <authorList>
            <person name="Klenk H.-P."/>
        </authorList>
    </citation>
    <scope>NUCLEOTIDE SEQUENCE [LARGE SCALE GENOMIC DNA]</scope>
    <source>
        <strain evidence="3 4">DSM 43912</strain>
    </source>
</reference>
<proteinExistence type="predicted"/>
<dbReference type="Gene3D" id="1.20.120.20">
    <property type="entry name" value="Apolipoprotein"/>
    <property type="match status" value="1"/>
</dbReference>
<dbReference type="CDD" id="cd00081">
    <property type="entry name" value="Hint"/>
    <property type="match status" value="1"/>
</dbReference>
<comment type="caution">
    <text evidence="3">The sequence shown here is derived from an EMBL/GenBank/DDBJ whole genome shotgun (WGS) entry which is preliminary data.</text>
</comment>
<name>A0A562WC35_9ACTN</name>
<accession>A0A562WC35</accession>
<dbReference type="Pfam" id="PF07591">
    <property type="entry name" value="PT-HINT"/>
    <property type="match status" value="1"/>
</dbReference>
<dbReference type="AlphaFoldDB" id="A0A562WC35"/>
<dbReference type="PROSITE" id="PS50818">
    <property type="entry name" value="INTEIN_C_TER"/>
    <property type="match status" value="1"/>
</dbReference>
<feature type="region of interest" description="Disordered" evidence="1">
    <location>
        <begin position="208"/>
        <end position="268"/>
    </location>
</feature>
<dbReference type="InterPro" id="IPR003587">
    <property type="entry name" value="Hint_dom_N"/>
</dbReference>
<protein>
    <submittedName>
        <fullName evidence="3">Intein</fullName>
    </submittedName>
</protein>
<dbReference type="InterPro" id="IPR030934">
    <property type="entry name" value="Intein_C"/>
</dbReference>
<dbReference type="EMBL" id="VLLP01000001">
    <property type="protein sequence ID" value="TWJ27833.1"/>
    <property type="molecule type" value="Genomic_DNA"/>
</dbReference>
<keyword evidence="4" id="KW-1185">Reference proteome</keyword>
<gene>
    <name evidence="3" type="ORF">JD81_01333</name>
</gene>
<evidence type="ECO:0000259" key="2">
    <source>
        <dbReference type="SMART" id="SM00306"/>
    </source>
</evidence>
<evidence type="ECO:0000313" key="3">
    <source>
        <dbReference type="EMBL" id="TWJ27833.1"/>
    </source>
</evidence>
<dbReference type="Proteomes" id="UP000319728">
    <property type="component" value="Unassembled WGS sequence"/>
</dbReference>
<feature type="domain" description="Hint" evidence="2">
    <location>
        <begin position="262"/>
        <end position="364"/>
    </location>
</feature>
<dbReference type="SUPFAM" id="SSF51294">
    <property type="entry name" value="Hedgehog/intein (Hint) domain"/>
    <property type="match status" value="1"/>
</dbReference>